<evidence type="ECO:0000313" key="2">
    <source>
        <dbReference type="Proteomes" id="UP000035763"/>
    </source>
</evidence>
<evidence type="ECO:0008006" key="3">
    <source>
        <dbReference type="Google" id="ProtNLM"/>
    </source>
</evidence>
<evidence type="ECO:0000313" key="1">
    <source>
        <dbReference type="EMBL" id="CCH74369.1"/>
    </source>
</evidence>
<dbReference type="Proteomes" id="UP000035763">
    <property type="component" value="Unassembled WGS sequence"/>
</dbReference>
<dbReference type="AlphaFoldDB" id="W6K444"/>
<dbReference type="EMBL" id="CAJA01000368">
    <property type="protein sequence ID" value="CCH74369.1"/>
    <property type="molecule type" value="Genomic_DNA"/>
</dbReference>
<reference evidence="1 2" key="1">
    <citation type="journal article" date="2013" name="ISME J.">
        <title>A metabolic model for members of the genus Tetrasphaera involved in enhanced biological phosphorus removal.</title>
        <authorList>
            <person name="Kristiansen R."/>
            <person name="Nguyen H.T.T."/>
            <person name="Saunders A.M."/>
            <person name="Nielsen J.L."/>
            <person name="Wimmer R."/>
            <person name="Le V.Q."/>
            <person name="McIlroy S.J."/>
            <person name="Petrovski S."/>
            <person name="Seviour R.J."/>
            <person name="Calteau A."/>
            <person name="Nielsen K.L."/>
            <person name="Nielsen P.H."/>
        </authorList>
    </citation>
    <scope>NUCLEOTIDE SEQUENCE [LARGE SCALE GENOMIC DNA]</scope>
    <source>
        <strain evidence="1 2">Ben110</strain>
    </source>
</reference>
<accession>W6K444</accession>
<keyword evidence="2" id="KW-1185">Reference proteome</keyword>
<protein>
    <recommendedName>
        <fullName evidence="3">Transcriptional regulator, TetR family</fullName>
    </recommendedName>
</protein>
<dbReference type="RefSeq" id="WP_048694966.1">
    <property type="nucleotide sequence ID" value="NZ_HG764815.1"/>
</dbReference>
<name>W6K444_9MICO</name>
<dbReference type="OrthoDB" id="5177743at2"/>
<gene>
    <name evidence="1" type="ORF">BN11_430009</name>
</gene>
<organism evidence="1 2">
    <name type="scientific">Nostocoides australiense Ben110</name>
    <dbReference type="NCBI Taxonomy" id="1193182"/>
    <lineage>
        <taxon>Bacteria</taxon>
        <taxon>Bacillati</taxon>
        <taxon>Actinomycetota</taxon>
        <taxon>Actinomycetes</taxon>
        <taxon>Micrococcales</taxon>
        <taxon>Intrasporangiaceae</taxon>
        <taxon>Nostocoides</taxon>
    </lineage>
</organism>
<comment type="caution">
    <text evidence="1">The sequence shown here is derived from an EMBL/GenBank/DDBJ whole genome shotgun (WGS) entry which is preliminary data.</text>
</comment>
<sequence length="105" mass="11800">MAGAEVYGALWFELATHAMRQEPYAAGLADVMVAAQLREFTRIYARLTTPAEAAWLARLTVAVGQDLIFDLLIDRDRRAADAAVREFSRMVRRELDGGVIRDECR</sequence>
<proteinExistence type="predicted"/>